<dbReference type="InterPro" id="IPR004274">
    <property type="entry name" value="FCP1_dom"/>
</dbReference>
<comment type="function">
    <text evidence="1">Essential component of the TIM23 complex, a complex that mediates the translocation of transit peptide-containing proteins across the mitochondrial inner membrane.</text>
</comment>
<keyword evidence="1" id="KW-0496">Mitochondrion</keyword>
<comment type="similarity">
    <text evidence="1">Belongs to the TIM50 family.</text>
</comment>
<comment type="subunit">
    <text evidence="1">Component of the TIM23 complex.</text>
</comment>
<reference evidence="5" key="1">
    <citation type="submission" date="2025-08" db="UniProtKB">
        <authorList>
            <consortium name="Ensembl"/>
        </authorList>
    </citation>
    <scope>IDENTIFICATION</scope>
</reference>
<dbReference type="Pfam" id="PF03031">
    <property type="entry name" value="NIF"/>
    <property type="match status" value="1"/>
</dbReference>
<dbReference type="InterPro" id="IPR050365">
    <property type="entry name" value="TIM50"/>
</dbReference>
<feature type="chain" id="PRO_5034451697" description="Mitochondrial import inner membrane translocase subunit TIM50" evidence="3">
    <location>
        <begin position="21"/>
        <end position="145"/>
    </location>
</feature>
<dbReference type="InterPro" id="IPR036412">
    <property type="entry name" value="HAD-like_sf"/>
</dbReference>
<evidence type="ECO:0000259" key="4">
    <source>
        <dbReference type="PROSITE" id="PS50969"/>
    </source>
</evidence>
<evidence type="ECO:0000313" key="6">
    <source>
        <dbReference type="Proteomes" id="UP000694541"/>
    </source>
</evidence>
<dbReference type="GO" id="GO:0015031">
    <property type="term" value="P:protein transport"/>
    <property type="evidence" value="ECO:0007669"/>
    <property type="project" value="UniProtKB-KW"/>
</dbReference>
<feature type="region of interest" description="Disordered" evidence="2">
    <location>
        <begin position="72"/>
        <end position="100"/>
    </location>
</feature>
<keyword evidence="1" id="KW-0653">Protein transport</keyword>
<sequence>PGDLCGDLCLLLQIFIFTTAKRDYAEKVLDVLDPKKKLISRTDCLCARGSYWKDLTRLGRDLAKTVALDHPRRRGAGQRRPLGGAGEARTAIGSRSPERPGSQLIPWCWAGVLAKPLPPGPSLGVCSRALPAFPGRLRGVDPSAF</sequence>
<evidence type="ECO:0000313" key="5">
    <source>
        <dbReference type="Ensembl" id="ENSANIP00000007684.1"/>
    </source>
</evidence>
<dbReference type="Proteomes" id="UP000694541">
    <property type="component" value="Unplaced"/>
</dbReference>
<organism evidence="5 6">
    <name type="scientific">Accipiter nisus</name>
    <name type="common">Eurasian sparrowhawk</name>
    <dbReference type="NCBI Taxonomy" id="211598"/>
    <lineage>
        <taxon>Eukaryota</taxon>
        <taxon>Metazoa</taxon>
        <taxon>Chordata</taxon>
        <taxon>Craniata</taxon>
        <taxon>Vertebrata</taxon>
        <taxon>Euteleostomi</taxon>
        <taxon>Archelosauria</taxon>
        <taxon>Archosauria</taxon>
        <taxon>Dinosauria</taxon>
        <taxon>Saurischia</taxon>
        <taxon>Theropoda</taxon>
        <taxon>Coelurosauria</taxon>
        <taxon>Aves</taxon>
        <taxon>Neognathae</taxon>
        <taxon>Neoaves</taxon>
        <taxon>Telluraves</taxon>
        <taxon>Accipitrimorphae</taxon>
        <taxon>Accipitriformes</taxon>
        <taxon>Accipitridae</taxon>
        <taxon>Accipitrinae</taxon>
        <taxon>Accipiter</taxon>
    </lineage>
</organism>
<accession>A0A8B9MH06</accession>
<keyword evidence="1" id="KW-0813">Transport</keyword>
<evidence type="ECO:0000256" key="3">
    <source>
        <dbReference type="SAM" id="SignalP"/>
    </source>
</evidence>
<dbReference type="PANTHER" id="PTHR12210">
    <property type="entry name" value="DULLARD PROTEIN PHOSPHATASE"/>
    <property type="match status" value="1"/>
</dbReference>
<dbReference type="AlphaFoldDB" id="A0A8B9MH06"/>
<keyword evidence="3" id="KW-0732">Signal</keyword>
<keyword evidence="1" id="KW-0811">Translocation</keyword>
<evidence type="ECO:0000256" key="2">
    <source>
        <dbReference type="SAM" id="MobiDB-lite"/>
    </source>
</evidence>
<protein>
    <recommendedName>
        <fullName evidence="1">Mitochondrial import inner membrane translocase subunit TIM50</fullName>
    </recommendedName>
</protein>
<feature type="domain" description="FCP1 homology" evidence="4">
    <location>
        <begin position="1"/>
        <end position="111"/>
    </location>
</feature>
<reference evidence="5" key="2">
    <citation type="submission" date="2025-09" db="UniProtKB">
        <authorList>
            <consortium name="Ensembl"/>
        </authorList>
    </citation>
    <scope>IDENTIFICATION</scope>
</reference>
<comment type="subcellular location">
    <subcellularLocation>
        <location evidence="1">Mitochondrion inner membrane</location>
        <topology evidence="1">Single-pass membrane protein</topology>
    </subcellularLocation>
</comment>
<dbReference type="InterPro" id="IPR023214">
    <property type="entry name" value="HAD_sf"/>
</dbReference>
<keyword evidence="1" id="KW-0809">Transit peptide</keyword>
<dbReference type="PROSITE" id="PS50969">
    <property type="entry name" value="FCP1"/>
    <property type="match status" value="1"/>
</dbReference>
<evidence type="ECO:0000256" key="1">
    <source>
        <dbReference type="RuleBase" id="RU365079"/>
    </source>
</evidence>
<feature type="signal peptide" evidence="3">
    <location>
        <begin position="1"/>
        <end position="20"/>
    </location>
</feature>
<dbReference type="Gene3D" id="3.40.50.1000">
    <property type="entry name" value="HAD superfamily/HAD-like"/>
    <property type="match status" value="1"/>
</dbReference>
<name>A0A8B9MH06_9AVES</name>
<proteinExistence type="inferred from homology"/>
<keyword evidence="6" id="KW-1185">Reference proteome</keyword>
<dbReference type="Ensembl" id="ENSANIT00000007943.1">
    <property type="protein sequence ID" value="ENSANIP00000007684.1"/>
    <property type="gene ID" value="ENSANIG00000005218.1"/>
</dbReference>
<dbReference type="SUPFAM" id="SSF56784">
    <property type="entry name" value="HAD-like"/>
    <property type="match status" value="1"/>
</dbReference>
<dbReference type="GO" id="GO:0005744">
    <property type="term" value="C:TIM23 mitochondrial import inner membrane translocase complex"/>
    <property type="evidence" value="ECO:0007669"/>
    <property type="project" value="UniProtKB-UniRule"/>
</dbReference>